<dbReference type="PANTHER" id="PTHR43818">
    <property type="entry name" value="BCDNA.GH03377"/>
    <property type="match status" value="1"/>
</dbReference>
<dbReference type="SUPFAM" id="SSF55347">
    <property type="entry name" value="Glyceraldehyde-3-phosphate dehydrogenase-like, C-terminal domain"/>
    <property type="match status" value="1"/>
</dbReference>
<dbReference type="PANTHER" id="PTHR43818:SF11">
    <property type="entry name" value="BCDNA.GH03377"/>
    <property type="match status" value="1"/>
</dbReference>
<dbReference type="Gene3D" id="3.40.50.720">
    <property type="entry name" value="NAD(P)-binding Rossmann-like Domain"/>
    <property type="match status" value="1"/>
</dbReference>
<accession>A0ABP7WID4</accession>
<dbReference type="InterPro" id="IPR050463">
    <property type="entry name" value="Gfo/Idh/MocA_oxidrdct_glycsds"/>
</dbReference>
<proteinExistence type="predicted"/>
<name>A0ABP7WID4_9SPHI</name>
<dbReference type="RefSeq" id="WP_345101168.1">
    <property type="nucleotide sequence ID" value="NZ_BAABCV010000002.1"/>
</dbReference>
<comment type="caution">
    <text evidence="4">The sequence shown here is derived from an EMBL/GenBank/DDBJ whole genome shotgun (WGS) entry which is preliminary data.</text>
</comment>
<evidence type="ECO:0000256" key="1">
    <source>
        <dbReference type="ARBA" id="ARBA00023002"/>
    </source>
</evidence>
<evidence type="ECO:0000313" key="4">
    <source>
        <dbReference type="EMBL" id="GAA4089106.1"/>
    </source>
</evidence>
<evidence type="ECO:0000259" key="3">
    <source>
        <dbReference type="Pfam" id="PF22725"/>
    </source>
</evidence>
<dbReference type="Gene3D" id="3.30.360.10">
    <property type="entry name" value="Dihydrodipicolinate Reductase, domain 2"/>
    <property type="match status" value="1"/>
</dbReference>
<keyword evidence="1" id="KW-0560">Oxidoreductase</keyword>
<evidence type="ECO:0000313" key="5">
    <source>
        <dbReference type="Proteomes" id="UP001500841"/>
    </source>
</evidence>
<dbReference type="InterPro" id="IPR000683">
    <property type="entry name" value="Gfo/Idh/MocA-like_OxRdtase_N"/>
</dbReference>
<sequence length="325" mass="35994">MSQITWGIIGCGDVTEKKSGPAFNKVTGSKLVAVMRRNAEKAADYASRHKVPKWYADGRLLIDDPKINSIYIATPPSSHIEYALAALRAGKNVYIEKPVTLNAQEAITIAQAAGQSGGKVAVAHYRRAQPMFLYIKELLDTKAIGDVRIAQIKMWQSLRPKLITQTADNWRINPALSGGGYFHDLSPHQLDLMLYFFGEPDYYNGRALNQSGYYDCDDNVSGQIIFKNKVVVNGSWSFNVSEDEKTDQCHIIGSKGSISFPVFGHDVTVRTRAGEKVVKFPPLEHVQQPMIEKVVNYFKGDGDNPCSIEEAVVLMGVIDAFSHPL</sequence>
<evidence type="ECO:0000259" key="2">
    <source>
        <dbReference type="Pfam" id="PF01408"/>
    </source>
</evidence>
<dbReference type="InterPro" id="IPR036291">
    <property type="entry name" value="NAD(P)-bd_dom_sf"/>
</dbReference>
<feature type="domain" description="GFO/IDH/MocA-like oxidoreductase" evidence="3">
    <location>
        <begin position="132"/>
        <end position="258"/>
    </location>
</feature>
<dbReference type="InterPro" id="IPR055170">
    <property type="entry name" value="GFO_IDH_MocA-like_dom"/>
</dbReference>
<feature type="domain" description="Gfo/Idh/MocA-like oxidoreductase N-terminal" evidence="2">
    <location>
        <begin position="5"/>
        <end position="124"/>
    </location>
</feature>
<reference evidence="5" key="1">
    <citation type="journal article" date="2019" name="Int. J. Syst. Evol. Microbiol.">
        <title>The Global Catalogue of Microorganisms (GCM) 10K type strain sequencing project: providing services to taxonomists for standard genome sequencing and annotation.</title>
        <authorList>
            <consortium name="The Broad Institute Genomics Platform"/>
            <consortium name="The Broad Institute Genome Sequencing Center for Infectious Disease"/>
            <person name="Wu L."/>
            <person name="Ma J."/>
        </authorList>
    </citation>
    <scope>NUCLEOTIDE SEQUENCE [LARGE SCALE GENOMIC DNA]</scope>
    <source>
        <strain evidence="5">JCM 17085</strain>
    </source>
</reference>
<gene>
    <name evidence="4" type="ORF">GCM10022392_08050</name>
</gene>
<organism evidence="4 5">
    <name type="scientific">Mucilaginibacter panaciglaebae</name>
    <dbReference type="NCBI Taxonomy" id="502331"/>
    <lineage>
        <taxon>Bacteria</taxon>
        <taxon>Pseudomonadati</taxon>
        <taxon>Bacteroidota</taxon>
        <taxon>Sphingobacteriia</taxon>
        <taxon>Sphingobacteriales</taxon>
        <taxon>Sphingobacteriaceae</taxon>
        <taxon>Mucilaginibacter</taxon>
    </lineage>
</organism>
<keyword evidence="5" id="KW-1185">Reference proteome</keyword>
<dbReference type="SUPFAM" id="SSF51735">
    <property type="entry name" value="NAD(P)-binding Rossmann-fold domains"/>
    <property type="match status" value="1"/>
</dbReference>
<dbReference type="Proteomes" id="UP001500841">
    <property type="component" value="Unassembled WGS sequence"/>
</dbReference>
<dbReference type="EMBL" id="BAABCV010000002">
    <property type="protein sequence ID" value="GAA4089106.1"/>
    <property type="molecule type" value="Genomic_DNA"/>
</dbReference>
<dbReference type="Pfam" id="PF01408">
    <property type="entry name" value="GFO_IDH_MocA"/>
    <property type="match status" value="1"/>
</dbReference>
<protein>
    <submittedName>
        <fullName evidence="4">Gfo/Idh/MocA family oxidoreductase</fullName>
    </submittedName>
</protein>
<dbReference type="Pfam" id="PF22725">
    <property type="entry name" value="GFO_IDH_MocA_C3"/>
    <property type="match status" value="1"/>
</dbReference>